<dbReference type="EMBL" id="BSNJ01000007">
    <property type="protein sequence ID" value="GLQ21947.1"/>
    <property type="molecule type" value="Genomic_DNA"/>
</dbReference>
<dbReference type="SMART" id="SM00363">
    <property type="entry name" value="S4"/>
    <property type="match status" value="1"/>
</dbReference>
<dbReference type="SUPFAM" id="SSF55174">
    <property type="entry name" value="Alpha-L RNA-binding motif"/>
    <property type="match status" value="1"/>
</dbReference>
<dbReference type="Pfam" id="PF00849">
    <property type="entry name" value="PseudoU_synth_2"/>
    <property type="match status" value="1"/>
</dbReference>
<evidence type="ECO:0000256" key="1">
    <source>
        <dbReference type="ARBA" id="ARBA00010876"/>
    </source>
</evidence>
<keyword evidence="2" id="KW-0413">Isomerase</keyword>
<dbReference type="InterPro" id="IPR006224">
    <property type="entry name" value="PsdUridine_synth_RluA-like_CS"/>
</dbReference>
<dbReference type="InterPro" id="IPR002942">
    <property type="entry name" value="S4_RNA-bd"/>
</dbReference>
<keyword evidence="6" id="KW-1185">Reference proteome</keyword>
<accession>A0ABQ5V4P0</accession>
<name>A0ABQ5V4P0_9PROT</name>
<comment type="similarity">
    <text evidence="1">Belongs to the pseudouridine synthase RluA family.</text>
</comment>
<dbReference type="PANTHER" id="PTHR21600:SF44">
    <property type="entry name" value="RIBOSOMAL LARGE SUBUNIT PSEUDOURIDINE SYNTHASE D"/>
    <property type="match status" value="1"/>
</dbReference>
<dbReference type="Gene3D" id="3.30.2350.10">
    <property type="entry name" value="Pseudouridine synthase"/>
    <property type="match status" value="1"/>
</dbReference>
<dbReference type="InterPro" id="IPR006145">
    <property type="entry name" value="PsdUridine_synth_RsuA/RluA"/>
</dbReference>
<dbReference type="InterPro" id="IPR020103">
    <property type="entry name" value="PsdUridine_synth_cat_dom_sf"/>
</dbReference>
<sequence length="324" mass="35723">MSGVQQLEVPEHDAGQRLDRWFKRLFPHIAHGKVEKLLRTGQLRVDGKRAKGSFRLEAGQTVRIPPLPDPSEVKAKASQRNQNKLVEWVLYEDDDLVAINKPAGLAVQGGSKTTQHIDGMLPEGHRLVHRLDRDTSGVLLIAKSAAATKWAGRAFQSRRAEKVYWGVTNGVPRPLSGEIAGYMAKGELDNRFGNIHMGKEVMMAVRHGTQNAKHARTLYQAVATAGAKAAFVVMMPLTGRTHQLRLHMQILGAPLAGDPKYMTDRPLPGGLDKTLHLHARSLSIPRDGKPHLTITAPLPAHMTKAFALFGFDEADPEVNWDELV</sequence>
<reference evidence="5" key="2">
    <citation type="submission" date="2023-01" db="EMBL/GenBank/DDBJ databases">
        <title>Draft genome sequence of Algimonas porphyrae strain NBRC 108216.</title>
        <authorList>
            <person name="Sun Q."/>
            <person name="Mori K."/>
        </authorList>
    </citation>
    <scope>NUCLEOTIDE SEQUENCE</scope>
    <source>
        <strain evidence="5">NBRC 108216</strain>
    </source>
</reference>
<dbReference type="PROSITE" id="PS50889">
    <property type="entry name" value="S4"/>
    <property type="match status" value="1"/>
</dbReference>
<organism evidence="5 6">
    <name type="scientific">Algimonas porphyrae</name>
    <dbReference type="NCBI Taxonomy" id="1128113"/>
    <lineage>
        <taxon>Bacteria</taxon>
        <taxon>Pseudomonadati</taxon>
        <taxon>Pseudomonadota</taxon>
        <taxon>Alphaproteobacteria</taxon>
        <taxon>Maricaulales</taxon>
        <taxon>Robiginitomaculaceae</taxon>
        <taxon>Algimonas</taxon>
    </lineage>
</organism>
<dbReference type="CDD" id="cd00165">
    <property type="entry name" value="S4"/>
    <property type="match status" value="1"/>
</dbReference>
<evidence type="ECO:0000313" key="5">
    <source>
        <dbReference type="EMBL" id="GLQ21947.1"/>
    </source>
</evidence>
<dbReference type="Proteomes" id="UP001161390">
    <property type="component" value="Unassembled WGS sequence"/>
</dbReference>
<dbReference type="InterPro" id="IPR050188">
    <property type="entry name" value="RluA_PseudoU_synthase"/>
</dbReference>
<protein>
    <submittedName>
        <fullName evidence="5">Pseudouridine synthase</fullName>
    </submittedName>
</protein>
<dbReference type="RefSeq" id="WP_284374046.1">
    <property type="nucleotide sequence ID" value="NZ_BSNJ01000007.1"/>
</dbReference>
<feature type="domain" description="RNA-binding S4" evidence="4">
    <location>
        <begin position="16"/>
        <end position="79"/>
    </location>
</feature>
<evidence type="ECO:0000256" key="2">
    <source>
        <dbReference type="ARBA" id="ARBA00023235"/>
    </source>
</evidence>
<proteinExistence type="inferred from homology"/>
<dbReference type="PROSITE" id="PS01129">
    <property type="entry name" value="PSI_RLU"/>
    <property type="match status" value="1"/>
</dbReference>
<dbReference type="InterPro" id="IPR036986">
    <property type="entry name" value="S4_RNA-bd_sf"/>
</dbReference>
<evidence type="ECO:0000313" key="6">
    <source>
        <dbReference type="Proteomes" id="UP001161390"/>
    </source>
</evidence>
<evidence type="ECO:0000256" key="3">
    <source>
        <dbReference type="PROSITE-ProRule" id="PRU00182"/>
    </source>
</evidence>
<keyword evidence="3" id="KW-0694">RNA-binding</keyword>
<reference evidence="5" key="1">
    <citation type="journal article" date="2014" name="Int. J. Syst. Evol. Microbiol.">
        <title>Complete genome of a new Firmicutes species belonging to the dominant human colonic microbiota ('Ruminococcus bicirculans') reveals two chromosomes and a selective capacity to utilize plant glucans.</title>
        <authorList>
            <consortium name="NISC Comparative Sequencing Program"/>
            <person name="Wegmann U."/>
            <person name="Louis P."/>
            <person name="Goesmann A."/>
            <person name="Henrissat B."/>
            <person name="Duncan S.H."/>
            <person name="Flint H.J."/>
        </authorList>
    </citation>
    <scope>NUCLEOTIDE SEQUENCE</scope>
    <source>
        <strain evidence="5">NBRC 108216</strain>
    </source>
</reference>
<gene>
    <name evidence="5" type="primary">rluC</name>
    <name evidence="5" type="ORF">GCM10007854_29020</name>
</gene>
<evidence type="ECO:0000259" key="4">
    <source>
        <dbReference type="SMART" id="SM00363"/>
    </source>
</evidence>
<dbReference type="Gene3D" id="3.10.290.10">
    <property type="entry name" value="RNA-binding S4 domain"/>
    <property type="match status" value="1"/>
</dbReference>
<dbReference type="SUPFAM" id="SSF55120">
    <property type="entry name" value="Pseudouridine synthase"/>
    <property type="match status" value="1"/>
</dbReference>
<dbReference type="CDD" id="cd02869">
    <property type="entry name" value="PseudoU_synth_RluA_like"/>
    <property type="match status" value="1"/>
</dbReference>
<dbReference type="PANTHER" id="PTHR21600">
    <property type="entry name" value="MITOCHONDRIAL RNA PSEUDOURIDINE SYNTHASE"/>
    <property type="match status" value="1"/>
</dbReference>
<comment type="caution">
    <text evidence="5">The sequence shown here is derived from an EMBL/GenBank/DDBJ whole genome shotgun (WGS) entry which is preliminary data.</text>
</comment>